<dbReference type="SUPFAM" id="SSF48264">
    <property type="entry name" value="Cytochrome P450"/>
    <property type="match status" value="1"/>
</dbReference>
<dbReference type="InterPro" id="IPR037217">
    <property type="entry name" value="Trp/Indoleamine_2_3_dOase-like"/>
</dbReference>
<organism evidence="10 11">
    <name type="scientific">Botrytis tulipae</name>
    <dbReference type="NCBI Taxonomy" id="87230"/>
    <lineage>
        <taxon>Eukaryota</taxon>
        <taxon>Fungi</taxon>
        <taxon>Dikarya</taxon>
        <taxon>Ascomycota</taxon>
        <taxon>Pezizomycotina</taxon>
        <taxon>Leotiomycetes</taxon>
        <taxon>Helotiales</taxon>
        <taxon>Sclerotiniaceae</taxon>
        <taxon>Botrytis</taxon>
    </lineage>
</organism>
<dbReference type="GO" id="GO:0020037">
    <property type="term" value="F:heme binding"/>
    <property type="evidence" value="ECO:0007669"/>
    <property type="project" value="InterPro"/>
</dbReference>
<accession>A0A4Z1EUQ0</accession>
<dbReference type="Proteomes" id="UP000297777">
    <property type="component" value="Unassembled WGS sequence"/>
</dbReference>
<dbReference type="OrthoDB" id="1470350at2759"/>
<evidence type="ECO:0000256" key="5">
    <source>
        <dbReference type="ARBA" id="ARBA00022723"/>
    </source>
</evidence>
<keyword evidence="8" id="KW-0843">Virulence</keyword>
<dbReference type="GO" id="GO:0019441">
    <property type="term" value="P:L-tryptophan catabolic process to kynurenine"/>
    <property type="evidence" value="ECO:0007669"/>
    <property type="project" value="InterPro"/>
</dbReference>
<dbReference type="SUPFAM" id="SSF140959">
    <property type="entry name" value="Indolic compounds 2,3-dioxygenase-like"/>
    <property type="match status" value="1"/>
</dbReference>
<evidence type="ECO:0000313" key="10">
    <source>
        <dbReference type="EMBL" id="TGO14183.1"/>
    </source>
</evidence>
<dbReference type="InterPro" id="IPR050364">
    <property type="entry name" value="Cytochrome_P450_fung"/>
</dbReference>
<evidence type="ECO:0000256" key="6">
    <source>
        <dbReference type="ARBA" id="ARBA00023002"/>
    </source>
</evidence>
<dbReference type="GO" id="GO:0016705">
    <property type="term" value="F:oxidoreductase activity, acting on paired donors, with incorporation or reduction of molecular oxygen"/>
    <property type="evidence" value="ECO:0007669"/>
    <property type="project" value="InterPro"/>
</dbReference>
<proteinExistence type="inferred from homology"/>
<gene>
    <name evidence="10" type="ORF">BTUL_0057g00500</name>
</gene>
<keyword evidence="7" id="KW-0408">Iron</keyword>
<keyword evidence="11" id="KW-1185">Reference proteome</keyword>
<dbReference type="PANTHER" id="PTHR46300:SF1">
    <property type="entry name" value="P450, PUTATIVE (EUROFUNG)-RELATED"/>
    <property type="match status" value="1"/>
</dbReference>
<comment type="caution">
    <text evidence="10">The sequence shown here is derived from an EMBL/GenBank/DDBJ whole genome shotgun (WGS) entry which is preliminary data.</text>
</comment>
<name>A0A4Z1EUQ0_9HELO</name>
<evidence type="ECO:0000256" key="8">
    <source>
        <dbReference type="ARBA" id="ARBA00023026"/>
    </source>
</evidence>
<dbReference type="Gene3D" id="1.20.58.480">
    <property type="match status" value="1"/>
</dbReference>
<dbReference type="GO" id="GO:0005506">
    <property type="term" value="F:iron ion binding"/>
    <property type="evidence" value="ECO:0007669"/>
    <property type="project" value="InterPro"/>
</dbReference>
<dbReference type="GO" id="GO:0004497">
    <property type="term" value="F:monooxygenase activity"/>
    <property type="evidence" value="ECO:0007669"/>
    <property type="project" value="UniProtKB-KW"/>
</dbReference>
<dbReference type="InterPro" id="IPR036396">
    <property type="entry name" value="Cyt_P450_sf"/>
</dbReference>
<comment type="similarity">
    <text evidence="2">Belongs to the indoleamine 2,3-dioxygenase family.</text>
</comment>
<dbReference type="InterPro" id="IPR001128">
    <property type="entry name" value="Cyt_P450"/>
</dbReference>
<evidence type="ECO:0000256" key="7">
    <source>
        <dbReference type="ARBA" id="ARBA00023004"/>
    </source>
</evidence>
<sequence length="586" mass="65769">MNYTEQFRQHQRLQASVLNATQVAAYLPFQTLESHQLMYDLLDSADSAGGAGRVGIDVRGLFHRTAASIIHTLLSGFRIKDHNDPMVRAIVEANNEFSEFTQVGAHIVDQFPVLNNLPGFLAPWQAKAENHYTTKYNMRIKNLQRGLDSDSWNISKQLKKTLEKDSLAMSMYELAFDLGILIDAGLDGTTDSLFWFVVACITQDQGFIPTAREELDAVVGSDRFPVPDDKPNLPYVTAIVEEGPCISPPCEVIIEQAERTNHRHGHENSGFLSRRAGFSPLRTIKTLPPSHAVWDQLAAELPHLVKTQTVRETVTKMPLLDASAKTLPELYLQWAPTILGMTAYAFRYTTGIAFIPWAIVCERLGRSTPALTLIDMMVANFTSTSLSYSDVTLENLELLVPTVGNVEERTFFGVMIEMNAKAIPILHQIIEAQRSVLARNSSSLKDAIRNLSTLIKQITRTLEKVNVNLFHKGHIDPLIWTVTVANLGTPWLKDVVGAAGTAYPFFHMMDELTERSEYQTGIGKEAKAVRAIYPIHWRQFLEAVREASITEYIINSKDRELMEIWNSFKSLYHSEDGLLGFTGERC</sequence>
<dbReference type="AlphaFoldDB" id="A0A4Z1EUQ0"/>
<dbReference type="Pfam" id="PF00067">
    <property type="entry name" value="p450"/>
    <property type="match status" value="1"/>
</dbReference>
<dbReference type="Gene3D" id="1.10.630.10">
    <property type="entry name" value="Cytochrome P450"/>
    <property type="match status" value="1"/>
</dbReference>
<dbReference type="GO" id="GO:0016702">
    <property type="term" value="F:oxidoreductase activity, acting on single donors with incorporation of molecular oxygen, incorporation of two atoms of oxygen"/>
    <property type="evidence" value="ECO:0007669"/>
    <property type="project" value="UniProtKB-ARBA"/>
</dbReference>
<keyword evidence="9" id="KW-0503">Monooxygenase</keyword>
<evidence type="ECO:0000256" key="2">
    <source>
        <dbReference type="ARBA" id="ARBA00007119"/>
    </source>
</evidence>
<evidence type="ECO:0000256" key="9">
    <source>
        <dbReference type="ARBA" id="ARBA00023033"/>
    </source>
</evidence>
<dbReference type="Pfam" id="PF01231">
    <property type="entry name" value="IDO"/>
    <property type="match status" value="1"/>
</dbReference>
<keyword evidence="5" id="KW-0479">Metal-binding</keyword>
<dbReference type="InterPro" id="IPR000898">
    <property type="entry name" value="Indolamine_dOase"/>
</dbReference>
<keyword evidence="4" id="KW-0349">Heme</keyword>
<keyword evidence="6" id="KW-0560">Oxidoreductase</keyword>
<comment type="cofactor">
    <cofactor evidence="1">
        <name>heme</name>
        <dbReference type="ChEBI" id="CHEBI:30413"/>
    </cofactor>
</comment>
<dbReference type="PANTHER" id="PTHR46300">
    <property type="entry name" value="P450, PUTATIVE (EUROFUNG)-RELATED-RELATED"/>
    <property type="match status" value="1"/>
</dbReference>
<evidence type="ECO:0000256" key="1">
    <source>
        <dbReference type="ARBA" id="ARBA00001971"/>
    </source>
</evidence>
<comment type="similarity">
    <text evidence="3">Belongs to the cytochrome P450 family.</text>
</comment>
<evidence type="ECO:0000256" key="3">
    <source>
        <dbReference type="ARBA" id="ARBA00010617"/>
    </source>
</evidence>
<evidence type="ECO:0000313" key="11">
    <source>
        <dbReference type="Proteomes" id="UP000297777"/>
    </source>
</evidence>
<dbReference type="EMBL" id="PQXH01000057">
    <property type="protein sequence ID" value="TGO14183.1"/>
    <property type="molecule type" value="Genomic_DNA"/>
</dbReference>
<protein>
    <submittedName>
        <fullName evidence="10">Uncharacterized protein</fullName>
    </submittedName>
</protein>
<reference evidence="10 11" key="1">
    <citation type="submission" date="2017-12" db="EMBL/GenBank/DDBJ databases">
        <title>Comparative genomics of Botrytis spp.</title>
        <authorList>
            <person name="Valero-Jimenez C.A."/>
            <person name="Tapia P."/>
            <person name="Veloso J."/>
            <person name="Silva-Moreno E."/>
            <person name="Staats M."/>
            <person name="Valdes J.H."/>
            <person name="Van Kan J.A.L."/>
        </authorList>
    </citation>
    <scope>NUCLEOTIDE SEQUENCE [LARGE SCALE GENOMIC DNA]</scope>
    <source>
        <strain evidence="10 11">Bt9001</strain>
    </source>
</reference>
<evidence type="ECO:0000256" key="4">
    <source>
        <dbReference type="ARBA" id="ARBA00022617"/>
    </source>
</evidence>